<feature type="compositionally biased region" description="Basic and acidic residues" evidence="2">
    <location>
        <begin position="464"/>
        <end position="476"/>
    </location>
</feature>
<evidence type="ECO:0000256" key="1">
    <source>
        <dbReference type="SAM" id="Coils"/>
    </source>
</evidence>
<sequence length="874" mass="98258">MGKGAIGRGRALSEERYWKPEMEMELERAIQVKMEQQQKVEEPELTLVEEQEPKVTLVEEQELTVEKPKRILEELEETVEKPECVHKIDELQVKELEEFEEQQKLQLQLKYLKSLVDVLDDMCVLFYNAENSSEELQTIKACVETTSQGIWALMKHEMKDSEKMAQTADRIINGYKETKDKKILLEEILAQMQRQLKNLEASKLQTVDPRHTTSQLRLKEAIERLTTRNGILSNVKHVKQLQDEYYAITRELRGFYASCRAAKKKRTLCKETDRSDEGKQFSTHAVLEVSLQHHSKLIRLHSTTMNPILPSEVIPLPVHLAETGRISWRPSNKDYLWSEAQPLSKVDVDELSLGVTATVCLLSISAQPRSIPLLRQCGGDGSVGCNICFKVFVRQASSSACYMNCLPCAMDVIVERGAGVNAHTSIPKGDSGFFYEVDVVHDLNKKSYYLSFLPRTVKFERAASRDRGERTERPVDDEMTVFDPGNPSGDGSGARRLSLIVPYCSGLNLSFLDGNVDVHVAEEQSLIHTATGGTVAATEAQGIQPLIATSTGRMLSYLPSCKTITPATQTSPAAADSHCNDSILPLARIYSPTTREVELSCCLCGSTAGIGLADFHLIGLEIPKFMPYRIDNFLKEKLRFYHKKCQKTENVLQPYSSRDYTWDEPCLPIHLVIEAKELLEHSVHTVGQVLSVVDLLLHTTKDLRMLNPRIEETFRDSRKGSSQDCSLKLASSATTLVRHPIGAVHCYQCIYWSIAPLRLQLEERKLTYLLGPFKGLFVGGSATGTEKSVSFNRACERSDTEAHHLCQAEEEGLRVEAYHIDQLELTVSFSSIPWCSCTVPALGDRIVGTGSVSYVAFFQGMVRLHERRREPVTS</sequence>
<dbReference type="KEGG" id="smo:SELMODRAFT_439146"/>
<dbReference type="PANTHER" id="PTHR16166:SF143">
    <property type="entry name" value="PROTEIN SORTING-ASSOCIATED PROTEIN, PUTATIVE (DUF1162)-RELATED"/>
    <property type="match status" value="1"/>
</dbReference>
<feature type="coiled-coil region" evidence="1">
    <location>
        <begin position="175"/>
        <end position="205"/>
    </location>
</feature>
<dbReference type="EMBL" id="GL377570">
    <property type="protein sequence ID" value="EFJ33778.1"/>
    <property type="molecule type" value="Genomic_DNA"/>
</dbReference>
<reference evidence="3 4" key="1">
    <citation type="journal article" date="2011" name="Science">
        <title>The Selaginella genome identifies genetic changes associated with the evolution of vascular plants.</title>
        <authorList>
            <person name="Banks J.A."/>
            <person name="Nishiyama T."/>
            <person name="Hasebe M."/>
            <person name="Bowman J.L."/>
            <person name="Gribskov M."/>
            <person name="dePamphilis C."/>
            <person name="Albert V.A."/>
            <person name="Aono N."/>
            <person name="Aoyama T."/>
            <person name="Ambrose B.A."/>
            <person name="Ashton N.W."/>
            <person name="Axtell M.J."/>
            <person name="Barker E."/>
            <person name="Barker M.S."/>
            <person name="Bennetzen J.L."/>
            <person name="Bonawitz N.D."/>
            <person name="Chapple C."/>
            <person name="Cheng C."/>
            <person name="Correa L.G."/>
            <person name="Dacre M."/>
            <person name="DeBarry J."/>
            <person name="Dreyer I."/>
            <person name="Elias M."/>
            <person name="Engstrom E.M."/>
            <person name="Estelle M."/>
            <person name="Feng L."/>
            <person name="Finet C."/>
            <person name="Floyd S.K."/>
            <person name="Frommer W.B."/>
            <person name="Fujita T."/>
            <person name="Gramzow L."/>
            <person name="Gutensohn M."/>
            <person name="Harholt J."/>
            <person name="Hattori M."/>
            <person name="Heyl A."/>
            <person name="Hirai T."/>
            <person name="Hiwatashi Y."/>
            <person name="Ishikawa M."/>
            <person name="Iwata M."/>
            <person name="Karol K.G."/>
            <person name="Koehler B."/>
            <person name="Kolukisaoglu U."/>
            <person name="Kubo M."/>
            <person name="Kurata T."/>
            <person name="Lalonde S."/>
            <person name="Li K."/>
            <person name="Li Y."/>
            <person name="Litt A."/>
            <person name="Lyons E."/>
            <person name="Manning G."/>
            <person name="Maruyama T."/>
            <person name="Michael T.P."/>
            <person name="Mikami K."/>
            <person name="Miyazaki S."/>
            <person name="Morinaga S."/>
            <person name="Murata T."/>
            <person name="Mueller-Roeber B."/>
            <person name="Nelson D.R."/>
            <person name="Obara M."/>
            <person name="Oguri Y."/>
            <person name="Olmstead R.G."/>
            <person name="Onodera N."/>
            <person name="Petersen B.L."/>
            <person name="Pils B."/>
            <person name="Prigge M."/>
            <person name="Rensing S.A."/>
            <person name="Riano-Pachon D.M."/>
            <person name="Roberts A.W."/>
            <person name="Sato Y."/>
            <person name="Scheller H.V."/>
            <person name="Schulz B."/>
            <person name="Schulz C."/>
            <person name="Shakirov E.V."/>
            <person name="Shibagaki N."/>
            <person name="Shinohara N."/>
            <person name="Shippen D.E."/>
            <person name="Soerensen I."/>
            <person name="Sotooka R."/>
            <person name="Sugimoto N."/>
            <person name="Sugita M."/>
            <person name="Sumikawa N."/>
            <person name="Tanurdzic M."/>
            <person name="Theissen G."/>
            <person name="Ulvskov P."/>
            <person name="Wakazuki S."/>
            <person name="Weng J.K."/>
            <person name="Willats W.W."/>
            <person name="Wipf D."/>
            <person name="Wolf P.G."/>
            <person name="Yang L."/>
            <person name="Zimmer A.D."/>
            <person name="Zhu Q."/>
            <person name="Mitros T."/>
            <person name="Hellsten U."/>
            <person name="Loque D."/>
            <person name="Otillar R."/>
            <person name="Salamov A."/>
            <person name="Schmutz J."/>
            <person name="Shapiro H."/>
            <person name="Lindquist E."/>
            <person name="Lucas S."/>
            <person name="Rokhsar D."/>
            <person name="Grigoriev I.V."/>
        </authorList>
    </citation>
    <scope>NUCLEOTIDE SEQUENCE [LARGE SCALE GENOMIC DNA]</scope>
</reference>
<protein>
    <submittedName>
        <fullName evidence="3">Uncharacterized protein</fullName>
    </submittedName>
</protein>
<dbReference type="InParanoid" id="D8R2S7"/>
<dbReference type="Gramene" id="EFJ33778">
    <property type="protein sequence ID" value="EFJ33778"/>
    <property type="gene ID" value="SELMODRAFT_439146"/>
</dbReference>
<organism evidence="4">
    <name type="scientific">Selaginella moellendorffii</name>
    <name type="common">Spikemoss</name>
    <dbReference type="NCBI Taxonomy" id="88036"/>
    <lineage>
        <taxon>Eukaryota</taxon>
        <taxon>Viridiplantae</taxon>
        <taxon>Streptophyta</taxon>
        <taxon>Embryophyta</taxon>
        <taxon>Tracheophyta</taxon>
        <taxon>Lycopodiopsida</taxon>
        <taxon>Selaginellales</taxon>
        <taxon>Selaginellaceae</taxon>
        <taxon>Selaginella</taxon>
    </lineage>
</organism>
<dbReference type="HOGENOM" id="CLU_319216_0_0_1"/>
<dbReference type="AlphaFoldDB" id="D8R2S7"/>
<dbReference type="InterPro" id="IPR026847">
    <property type="entry name" value="VPS13"/>
</dbReference>
<dbReference type="Proteomes" id="UP000001514">
    <property type="component" value="Unassembled WGS sequence"/>
</dbReference>
<evidence type="ECO:0000256" key="2">
    <source>
        <dbReference type="SAM" id="MobiDB-lite"/>
    </source>
</evidence>
<feature type="region of interest" description="Disordered" evidence="2">
    <location>
        <begin position="464"/>
        <end position="490"/>
    </location>
</feature>
<evidence type="ECO:0000313" key="3">
    <source>
        <dbReference type="EMBL" id="EFJ33778.1"/>
    </source>
</evidence>
<dbReference type="PANTHER" id="PTHR16166">
    <property type="entry name" value="VACUOLAR PROTEIN SORTING-ASSOCIATED PROTEIN VPS13"/>
    <property type="match status" value="1"/>
</dbReference>
<proteinExistence type="predicted"/>
<evidence type="ECO:0000313" key="4">
    <source>
        <dbReference type="Proteomes" id="UP000001514"/>
    </source>
</evidence>
<keyword evidence="4" id="KW-1185">Reference proteome</keyword>
<name>D8R2S7_SELML</name>
<keyword evidence="1" id="KW-0175">Coiled coil</keyword>
<gene>
    <name evidence="3" type="ORF">SELMODRAFT_439146</name>
</gene>
<accession>D8R2S7</accession>